<evidence type="ECO:0000259" key="4">
    <source>
        <dbReference type="SMART" id="SM00470"/>
    </source>
</evidence>
<dbReference type="Proteomes" id="UP001297272">
    <property type="component" value="Unassembled WGS sequence"/>
</dbReference>
<dbReference type="SUPFAM" id="SSF109709">
    <property type="entry name" value="KorB DNA-binding domain-like"/>
    <property type="match status" value="1"/>
</dbReference>
<protein>
    <submittedName>
        <fullName evidence="5">Plasmid partitioning protein RepB</fullName>
    </submittedName>
</protein>
<dbReference type="InterPro" id="IPR003115">
    <property type="entry name" value="ParB_N"/>
</dbReference>
<sequence length="334" mass="36477">MSKAPGKKSILASFAAYTAPPGPAPEKEQPREPSAPLARVGAGVVGATQRSIAELRAERDELKALVEAGTGRELDPAVIDPSPFPDRLPDDDQTSFESFKALIASEGQIVPILVRPSPGNPDRYQVIYGHRRLRAARELGLNVKATVTEFDDRELAIAQGIENAARQDLSWIEKALFAARMDAAGVKARDIRSALSIDDPELARYRAVCRAIPEDIIQTIGRAPKAGRTRWASFAKACADDAALDRTRETLAAAKVQDSDRRFVLALEAATAKEKPEQTDLALRNSAGRTLGRAQFSRREIKLTIETKEAASFSDFLQNELPSLVERYYAEKDA</sequence>
<dbReference type="Pfam" id="PF02195">
    <property type="entry name" value="ParB_N"/>
    <property type="match status" value="1"/>
</dbReference>
<dbReference type="Pfam" id="PF07506">
    <property type="entry name" value="RepB"/>
    <property type="match status" value="1"/>
</dbReference>
<dbReference type="NCBIfam" id="TIGR03454">
    <property type="entry name" value="partition_RepB"/>
    <property type="match status" value="1"/>
</dbReference>
<keyword evidence="6" id="KW-1185">Reference proteome</keyword>
<dbReference type="InterPro" id="IPR037972">
    <property type="entry name" value="RepB_N"/>
</dbReference>
<dbReference type="NCBIfam" id="TIGR00180">
    <property type="entry name" value="parB_part"/>
    <property type="match status" value="1"/>
</dbReference>
<feature type="region of interest" description="Disordered" evidence="3">
    <location>
        <begin position="1"/>
        <end position="42"/>
    </location>
</feature>
<evidence type="ECO:0000313" key="5">
    <source>
        <dbReference type="EMBL" id="MBS9722143.1"/>
    </source>
</evidence>
<evidence type="ECO:0000256" key="2">
    <source>
        <dbReference type="SAM" id="Coils"/>
    </source>
</evidence>
<accession>A0ABS5RYP9</accession>
<dbReference type="PANTHER" id="PTHR33375">
    <property type="entry name" value="CHROMOSOME-PARTITIONING PROTEIN PARB-RELATED"/>
    <property type="match status" value="1"/>
</dbReference>
<evidence type="ECO:0000256" key="3">
    <source>
        <dbReference type="SAM" id="MobiDB-lite"/>
    </source>
</evidence>
<dbReference type="RefSeq" id="WP_213985789.1">
    <property type="nucleotide sequence ID" value="NZ_JAFMNX010000004.1"/>
</dbReference>
<gene>
    <name evidence="5" type="primary">repB</name>
    <name evidence="5" type="ORF">JYU29_15725</name>
</gene>
<dbReference type="SMART" id="SM00470">
    <property type="entry name" value="ParB"/>
    <property type="match status" value="1"/>
</dbReference>
<name>A0ABS5RYP9_9HYPH</name>
<dbReference type="SUPFAM" id="SSF110849">
    <property type="entry name" value="ParB/Sulfiredoxin"/>
    <property type="match status" value="1"/>
</dbReference>
<dbReference type="InterPro" id="IPR036086">
    <property type="entry name" value="ParB/Sulfiredoxin_sf"/>
</dbReference>
<organism evidence="5 6">
    <name type="scientific">Tianweitania aestuarii</name>
    <dbReference type="NCBI Taxonomy" id="2814886"/>
    <lineage>
        <taxon>Bacteria</taxon>
        <taxon>Pseudomonadati</taxon>
        <taxon>Pseudomonadota</taxon>
        <taxon>Alphaproteobacteria</taxon>
        <taxon>Hyphomicrobiales</taxon>
        <taxon>Phyllobacteriaceae</taxon>
        <taxon>Tianweitania</taxon>
    </lineage>
</organism>
<evidence type="ECO:0000313" key="6">
    <source>
        <dbReference type="Proteomes" id="UP001297272"/>
    </source>
</evidence>
<reference evidence="5 6" key="1">
    <citation type="submission" date="2021-03" db="EMBL/GenBank/DDBJ databases">
        <title>Tianweitania aestuarii sp. nov., isolated from a tidal flat.</title>
        <authorList>
            <person name="Park S."/>
            <person name="Yoon J.-H."/>
        </authorList>
    </citation>
    <scope>NUCLEOTIDE SEQUENCE [LARGE SCALE GENOMIC DNA]</scope>
    <source>
        <strain evidence="5 6">BSSL-BM11</strain>
    </source>
</reference>
<dbReference type="PANTHER" id="PTHR33375:SF1">
    <property type="entry name" value="CHROMOSOME-PARTITIONING PROTEIN PARB-RELATED"/>
    <property type="match status" value="1"/>
</dbReference>
<dbReference type="InterPro" id="IPR011111">
    <property type="entry name" value="Plasmid_RepB"/>
</dbReference>
<dbReference type="InterPro" id="IPR050336">
    <property type="entry name" value="Chromosome_partition/occlusion"/>
</dbReference>
<feature type="coiled-coil region" evidence="2">
    <location>
        <begin position="45"/>
        <end position="72"/>
    </location>
</feature>
<dbReference type="Gene3D" id="1.10.10.2830">
    <property type="match status" value="1"/>
</dbReference>
<comment type="caution">
    <text evidence="5">The sequence shown here is derived from an EMBL/GenBank/DDBJ whole genome shotgun (WGS) entry which is preliminary data.</text>
</comment>
<dbReference type="InterPro" id="IPR017819">
    <property type="entry name" value="Plasmid_partition_RepB"/>
</dbReference>
<feature type="domain" description="ParB-like N-terminal" evidence="4">
    <location>
        <begin position="72"/>
        <end position="164"/>
    </location>
</feature>
<dbReference type="EMBL" id="JAFMNX010000004">
    <property type="protein sequence ID" value="MBS9722143.1"/>
    <property type="molecule type" value="Genomic_DNA"/>
</dbReference>
<proteinExistence type="inferred from homology"/>
<evidence type="ECO:0000256" key="1">
    <source>
        <dbReference type="ARBA" id="ARBA00006295"/>
    </source>
</evidence>
<dbReference type="InterPro" id="IPR004437">
    <property type="entry name" value="ParB/RepB/Spo0J"/>
</dbReference>
<keyword evidence="2" id="KW-0175">Coiled coil</keyword>
<comment type="similarity">
    <text evidence="1">Belongs to the ParB family.</text>
</comment>
<dbReference type="Gene3D" id="3.90.1530.30">
    <property type="match status" value="1"/>
</dbReference>
<dbReference type="CDD" id="cd16405">
    <property type="entry name" value="RepB_like_N"/>
    <property type="match status" value="1"/>
</dbReference>